<comment type="caution">
    <text evidence="3">The sequence shown here is derived from an EMBL/GenBank/DDBJ whole genome shotgun (WGS) entry which is preliminary data.</text>
</comment>
<dbReference type="SUPFAM" id="SSF53146">
    <property type="entry name" value="Nitrogenase accessory factor-like"/>
    <property type="match status" value="1"/>
</dbReference>
<feature type="domain" description="Dinitrogenase iron-molybdenum cofactor biosynthesis" evidence="2">
    <location>
        <begin position="10"/>
        <end position="86"/>
    </location>
</feature>
<dbReference type="OrthoDB" id="6215304at2"/>
<dbReference type="RefSeq" id="WP_131911523.1">
    <property type="nucleotide sequence ID" value="NZ_OU594967.1"/>
</dbReference>
<keyword evidence="1" id="KW-0535">Nitrogen fixation</keyword>
<proteinExistence type="predicted"/>
<reference evidence="3 4" key="1">
    <citation type="submission" date="2019-03" db="EMBL/GenBank/DDBJ databases">
        <title>Genomic Encyclopedia of Type Strains, Phase IV (KMG-IV): sequencing the most valuable type-strain genomes for metagenomic binning, comparative biology and taxonomic classification.</title>
        <authorList>
            <person name="Goeker M."/>
        </authorList>
    </citation>
    <scope>NUCLEOTIDE SEQUENCE [LARGE SCALE GENOMIC DNA]</scope>
    <source>
        <strain evidence="3 4">DSM 18577</strain>
    </source>
</reference>
<gene>
    <name evidence="3" type="ORF">EV690_0680</name>
</gene>
<sequence>MKIAFPFQKDKVANHFSKAEAFCCWDLEVPGQRIEFANPSTDEGCAGHQLIVQRMVDFGVSNIIVRQIGQRMLSRLLSASIRVWQLKGPLSVDDIDLYQQNWAQVATELTEAEQGRESVNFTKKHSQCASQCQTEKKCCETGHHQGRGHCHCSHHH</sequence>
<evidence type="ECO:0000313" key="4">
    <source>
        <dbReference type="Proteomes" id="UP000295565"/>
    </source>
</evidence>
<dbReference type="EMBL" id="SMGD01000011">
    <property type="protein sequence ID" value="TCK58552.1"/>
    <property type="molecule type" value="Genomic_DNA"/>
</dbReference>
<dbReference type="InterPro" id="IPR036105">
    <property type="entry name" value="DiNase_FeMo-co_biosyn_sf"/>
</dbReference>
<evidence type="ECO:0000313" key="3">
    <source>
        <dbReference type="EMBL" id="TCK58552.1"/>
    </source>
</evidence>
<dbReference type="Proteomes" id="UP000295565">
    <property type="component" value="Unassembled WGS sequence"/>
</dbReference>
<dbReference type="InterPro" id="IPR003731">
    <property type="entry name" value="Di-Nase_FeMo-co_biosynth"/>
</dbReference>
<dbReference type="AlphaFoldDB" id="A0A4R1K3C2"/>
<name>A0A4R1K3C2_9GAMM</name>
<dbReference type="Pfam" id="PF02579">
    <property type="entry name" value="Nitro_FeMo-Co"/>
    <property type="match status" value="1"/>
</dbReference>
<dbReference type="Gene3D" id="3.30.420.130">
    <property type="entry name" value="Dinitrogenase iron-molybdenum cofactor biosynthesis domain"/>
    <property type="match status" value="1"/>
</dbReference>
<evidence type="ECO:0000259" key="2">
    <source>
        <dbReference type="Pfam" id="PF02579"/>
    </source>
</evidence>
<accession>A0A4R1K3C2</accession>
<protein>
    <submittedName>
        <fullName evidence="3">Putative Fe-Mo cluster-binding NifX family protein</fullName>
    </submittedName>
</protein>
<organism evidence="3 4">
    <name type="scientific">Celerinatantimonas diazotrophica</name>
    <dbReference type="NCBI Taxonomy" id="412034"/>
    <lineage>
        <taxon>Bacteria</taxon>
        <taxon>Pseudomonadati</taxon>
        <taxon>Pseudomonadota</taxon>
        <taxon>Gammaproteobacteria</taxon>
        <taxon>Celerinatantimonadaceae</taxon>
        <taxon>Celerinatantimonas</taxon>
    </lineage>
</organism>
<evidence type="ECO:0000256" key="1">
    <source>
        <dbReference type="ARBA" id="ARBA00023231"/>
    </source>
</evidence>
<keyword evidence="4" id="KW-1185">Reference proteome</keyword>